<proteinExistence type="predicted"/>
<keyword evidence="2" id="KW-0732">Signal</keyword>
<accession>A0A517LJT2</accession>
<reference evidence="3 4" key="1">
    <citation type="submission" date="2019-07" db="EMBL/GenBank/DDBJ databases">
        <title>Finished genome of Venturia effusa.</title>
        <authorList>
            <person name="Young C.A."/>
            <person name="Cox M.P."/>
            <person name="Ganley A.R.D."/>
            <person name="David W.J."/>
        </authorList>
    </citation>
    <scope>NUCLEOTIDE SEQUENCE [LARGE SCALE GENOMIC DNA]</scope>
    <source>
        <strain evidence="4">albino</strain>
    </source>
</reference>
<dbReference type="AlphaFoldDB" id="A0A517LJT2"/>
<feature type="signal peptide" evidence="2">
    <location>
        <begin position="1"/>
        <end position="18"/>
    </location>
</feature>
<feature type="compositionally biased region" description="Low complexity" evidence="1">
    <location>
        <begin position="326"/>
        <end position="350"/>
    </location>
</feature>
<dbReference type="OrthoDB" id="4142625at2759"/>
<evidence type="ECO:0000256" key="2">
    <source>
        <dbReference type="SAM" id="SignalP"/>
    </source>
</evidence>
<evidence type="ECO:0000313" key="3">
    <source>
        <dbReference type="EMBL" id="QDS75903.1"/>
    </source>
</evidence>
<feature type="region of interest" description="Disordered" evidence="1">
    <location>
        <begin position="304"/>
        <end position="354"/>
    </location>
</feature>
<keyword evidence="4" id="KW-1185">Reference proteome</keyword>
<dbReference type="EMBL" id="CP042198">
    <property type="protein sequence ID" value="QDS75903.1"/>
    <property type="molecule type" value="Genomic_DNA"/>
</dbReference>
<feature type="compositionally biased region" description="Pro residues" evidence="1">
    <location>
        <begin position="311"/>
        <end position="325"/>
    </location>
</feature>
<feature type="chain" id="PRO_5021768063" description="GH16 domain-containing protein" evidence="2">
    <location>
        <begin position="19"/>
        <end position="430"/>
    </location>
</feature>
<evidence type="ECO:0000256" key="1">
    <source>
        <dbReference type="SAM" id="MobiDB-lite"/>
    </source>
</evidence>
<protein>
    <recommendedName>
        <fullName evidence="5">GH16 domain-containing protein</fullName>
    </recommendedName>
</protein>
<evidence type="ECO:0000313" key="4">
    <source>
        <dbReference type="Proteomes" id="UP000316270"/>
    </source>
</evidence>
<name>A0A517LJT2_9PEZI</name>
<evidence type="ECO:0008006" key="5">
    <source>
        <dbReference type="Google" id="ProtNLM"/>
    </source>
</evidence>
<sequence length="430" mass="45592">MRSTTFVIFQALTLGALAAPAPKDTPKFDYHKGLSREQEGHKLVPGGMAPEVQVLKPLFNGEFAPNTKRVKIRYGKYSLPKVSATTLSSMLTGEQGTINTVTMGMKKPCTDECGIITMQAGLEYANGSLAEPTNGGWLHHIVMVASGAGRKDAICGMPIERFFSSGNEKTPTAFGDVIENKVKSVFQITKSDSFSAELELMNMIDTPLDVWITIEYEYIEGPKPADFLSAKALWLDVTNCGASSVRPPAGKMQFKLASKKWTSAYDGQMLGVGGHLHDGGTNVNIYLNDQVMCNSKAEYEGGMGDMGAAPSPAPASPAPASPAPASPASASPAPANPASANPASANPAPAKGMEGMAGMKDMVRRDGPHKSGEKHIKQMSTCSALGPMKKGDSVYIDANYDFQKFAGMKSNKGSYSDVMGIAILYVAVKT</sequence>
<gene>
    <name evidence="3" type="ORF">FKW77_002621</name>
</gene>
<organism evidence="3 4">
    <name type="scientific">Venturia effusa</name>
    <dbReference type="NCBI Taxonomy" id="50376"/>
    <lineage>
        <taxon>Eukaryota</taxon>
        <taxon>Fungi</taxon>
        <taxon>Dikarya</taxon>
        <taxon>Ascomycota</taxon>
        <taxon>Pezizomycotina</taxon>
        <taxon>Dothideomycetes</taxon>
        <taxon>Pleosporomycetidae</taxon>
        <taxon>Venturiales</taxon>
        <taxon>Venturiaceae</taxon>
        <taxon>Venturia</taxon>
    </lineage>
</organism>
<dbReference type="Proteomes" id="UP000316270">
    <property type="component" value="Chromosome 14"/>
</dbReference>